<dbReference type="Gene3D" id="3.10.20.320">
    <property type="entry name" value="Putative peptidoglycan bound protein (lpxtg motif)"/>
    <property type="match status" value="11"/>
</dbReference>
<feature type="domain" description="MucBP" evidence="10">
    <location>
        <begin position="126"/>
        <end position="188"/>
    </location>
</feature>
<evidence type="ECO:0000313" key="12">
    <source>
        <dbReference type="Proteomes" id="UP000217065"/>
    </source>
</evidence>
<feature type="domain" description="MucBP" evidence="10">
    <location>
        <begin position="340"/>
        <end position="401"/>
    </location>
</feature>
<organism evidence="11 12">
    <name type="scientific">Tetzosporium hominis</name>
    <dbReference type="NCBI Taxonomy" id="2020506"/>
    <lineage>
        <taxon>Bacteria</taxon>
        <taxon>Bacillati</taxon>
        <taxon>Bacillota</taxon>
        <taxon>Bacilli</taxon>
        <taxon>Bacillales</taxon>
        <taxon>Caryophanaceae</taxon>
        <taxon>Tetzosporium</taxon>
    </lineage>
</organism>
<comment type="subcellular location">
    <subcellularLocation>
        <location evidence="1">Secreted</location>
        <location evidence="1">Cell wall</location>
        <topology evidence="1">Peptidoglycan-anchor</topology>
    </subcellularLocation>
</comment>
<evidence type="ECO:0000256" key="4">
    <source>
        <dbReference type="ARBA" id="ARBA00022729"/>
    </source>
</evidence>
<dbReference type="NCBIfam" id="TIGR01167">
    <property type="entry name" value="LPXTG_anchor"/>
    <property type="match status" value="1"/>
</dbReference>
<dbReference type="RefSeq" id="WP_165767554.1">
    <property type="nucleotide sequence ID" value="NZ_NOKQ01000267.1"/>
</dbReference>
<evidence type="ECO:0000256" key="7">
    <source>
        <dbReference type="SAM" id="MobiDB-lite"/>
    </source>
</evidence>
<evidence type="ECO:0000256" key="8">
    <source>
        <dbReference type="SAM" id="Phobius"/>
    </source>
</evidence>
<feature type="domain" description="MucBP" evidence="10">
    <location>
        <begin position="703"/>
        <end position="764"/>
    </location>
</feature>
<feature type="domain" description="MucBP" evidence="10">
    <location>
        <begin position="2"/>
        <end position="43"/>
    </location>
</feature>
<feature type="compositionally biased region" description="Pro residues" evidence="7">
    <location>
        <begin position="772"/>
        <end position="785"/>
    </location>
</feature>
<dbReference type="Pfam" id="PF00746">
    <property type="entry name" value="Gram_pos_anchor"/>
    <property type="match status" value="1"/>
</dbReference>
<keyword evidence="12" id="KW-1185">Reference proteome</keyword>
<reference evidence="11 12" key="1">
    <citation type="submission" date="2017-07" db="EMBL/GenBank/DDBJ databases">
        <title>Tetzosporium hominis gen.nov. sp.nov.</title>
        <authorList>
            <person name="Tetz G."/>
            <person name="Tetz V."/>
        </authorList>
    </citation>
    <scope>NUCLEOTIDE SEQUENCE [LARGE SCALE GENOMIC DNA]</scope>
    <source>
        <strain evidence="11 12">VT-49</strain>
    </source>
</reference>
<evidence type="ECO:0000259" key="9">
    <source>
        <dbReference type="Pfam" id="PF00746"/>
    </source>
</evidence>
<feature type="domain" description="MucBP" evidence="10">
    <location>
        <begin position="559"/>
        <end position="620"/>
    </location>
</feature>
<gene>
    <name evidence="11" type="ORF">CF394_11970</name>
</gene>
<keyword evidence="4" id="KW-0732">Signal</keyword>
<comment type="caution">
    <text evidence="11">The sequence shown here is derived from an EMBL/GenBank/DDBJ whole genome shotgun (WGS) entry which is preliminary data.</text>
</comment>
<feature type="domain" description="Gram-positive cocci surface proteins LPxTG" evidence="9">
    <location>
        <begin position="794"/>
        <end position="833"/>
    </location>
</feature>
<evidence type="ECO:0000313" key="11">
    <source>
        <dbReference type="EMBL" id="OZS77315.1"/>
    </source>
</evidence>
<feature type="domain" description="MucBP" evidence="10">
    <location>
        <begin position="487"/>
        <end position="547"/>
    </location>
</feature>
<keyword evidence="5" id="KW-0677">Repeat</keyword>
<feature type="region of interest" description="Disordered" evidence="7">
    <location>
        <begin position="768"/>
        <end position="800"/>
    </location>
</feature>
<evidence type="ECO:0000256" key="2">
    <source>
        <dbReference type="ARBA" id="ARBA00022512"/>
    </source>
</evidence>
<feature type="domain" description="MucBP" evidence="10">
    <location>
        <begin position="55"/>
        <end position="116"/>
    </location>
</feature>
<evidence type="ECO:0008006" key="13">
    <source>
        <dbReference type="Google" id="ProtNLM"/>
    </source>
</evidence>
<sequence length="838" mass="90310">QSGVVGEEYETTPEEIEGYVLIETPANASGEFTKEAQTVIYVYAPKQDPINEGTLTVEYVDEDGNPLLDPTVETGEVGSPYETTAPEIEGFELIETPSNATGEFTEDPQTVTYVYKPVQMPVETGTVVVNHVDSEGNPLAGTELLSGEVGTGYTTEEKVFEGYVLVAVPNNASGSFTKETQSVTYVYTPEEVTEVKGVIVIEYVDENGNPIASPTVSSGLIGSGYATTPLEIAGYELVEVPFNADGSFSNEPQIIKYVYVKKADPMGTIVVVHVDEEGNELIAAETVTGVIGSPYNTEAATIAGYELVQTPGNAAGSFTGEQQIVTYVYAPVETEVPTGTVLVEYVNEQGESLVTRDSFTGEVNSPYSTQPVQIEGYELIATPENAAGVFTEGTQVVTYVYALIPEEPVETQGAIVVQFVDEAGNILKDSQAYTGVVGAAYSTDPAVIEGYELIVTPENASGIYTADTQIITYVYSKIAVEPQNGIVNVIFVDEDGNPLADPQMLTDVIGEAYSTSPAAIDGYELVITPDNANGTFKEAPQTVVYVYSSTEVPVEMGEVTIKHVDQDGNPIADSEKLTGEVGSEYTSTPKEIEGYKLVEQPENANGTFTDGSQTVTYVYEKIKDTPVSGEVKVIYVDQDGNPIADSEKLTGEVGSEYTSTPKEIEGYKLVEQPENANGTFTDGSQTVTYVYEKIKDTPVSGEVKVIYVDQDGNPIADSEKLTGEVGSEYTSTPKEIEGYKLVEQPENANGTFTDGSQTVTYVYEKITSNPVPTEPQPTEPQPTEPQPDHPEPDQPVQDKLPQTATNTFNIMIMGGLMMIIGMIMLLVWNKRRKTLEVM</sequence>
<protein>
    <recommendedName>
        <fullName evidence="13">Gram-positive cocci surface proteins LPxTG domain-containing protein</fullName>
    </recommendedName>
</protein>
<proteinExistence type="predicted"/>
<keyword evidence="8" id="KW-1133">Transmembrane helix</keyword>
<keyword evidence="8" id="KW-0472">Membrane</keyword>
<accession>A0A264W188</accession>
<evidence type="ECO:0000256" key="3">
    <source>
        <dbReference type="ARBA" id="ARBA00022525"/>
    </source>
</evidence>
<dbReference type="InterPro" id="IPR009459">
    <property type="entry name" value="MucBP_dom"/>
</dbReference>
<feature type="non-terminal residue" evidence="11">
    <location>
        <position position="1"/>
    </location>
</feature>
<evidence type="ECO:0000256" key="6">
    <source>
        <dbReference type="ARBA" id="ARBA00023088"/>
    </source>
</evidence>
<keyword evidence="3" id="KW-0964">Secreted</keyword>
<dbReference type="Proteomes" id="UP000217065">
    <property type="component" value="Unassembled WGS sequence"/>
</dbReference>
<dbReference type="AlphaFoldDB" id="A0A264W188"/>
<dbReference type="Pfam" id="PF06458">
    <property type="entry name" value="MucBP"/>
    <property type="match status" value="11"/>
</dbReference>
<evidence type="ECO:0000256" key="1">
    <source>
        <dbReference type="ARBA" id="ARBA00004168"/>
    </source>
</evidence>
<evidence type="ECO:0000259" key="10">
    <source>
        <dbReference type="Pfam" id="PF06458"/>
    </source>
</evidence>
<keyword evidence="2" id="KW-0134">Cell wall</keyword>
<feature type="domain" description="MucBP" evidence="10">
    <location>
        <begin position="631"/>
        <end position="692"/>
    </location>
</feature>
<feature type="transmembrane region" description="Helical" evidence="8">
    <location>
        <begin position="808"/>
        <end position="828"/>
    </location>
</feature>
<feature type="domain" description="MucBP" evidence="10">
    <location>
        <begin position="199"/>
        <end position="259"/>
    </location>
</feature>
<feature type="domain" description="MucBP" evidence="10">
    <location>
        <begin position="415"/>
        <end position="475"/>
    </location>
</feature>
<keyword evidence="8" id="KW-0812">Transmembrane</keyword>
<evidence type="ECO:0000256" key="5">
    <source>
        <dbReference type="ARBA" id="ARBA00022737"/>
    </source>
</evidence>
<name>A0A264W188_9BACL</name>
<dbReference type="InterPro" id="IPR019931">
    <property type="entry name" value="LPXTG_anchor"/>
</dbReference>
<feature type="domain" description="MucBP" evidence="10">
    <location>
        <begin position="268"/>
        <end position="329"/>
    </location>
</feature>
<dbReference type="EMBL" id="NOKQ01000267">
    <property type="protein sequence ID" value="OZS77315.1"/>
    <property type="molecule type" value="Genomic_DNA"/>
</dbReference>
<keyword evidence="6" id="KW-0572">Peptidoglycan-anchor</keyword>